<name>A0ABY8D3P1_9HYPH</name>
<dbReference type="EMBL" id="CP120371">
    <property type="protein sequence ID" value="WEX83786.1"/>
    <property type="molecule type" value="Genomic_DNA"/>
</dbReference>
<organism evidence="1 2">
    <name type="scientific">Sinorhizobium numidicum</name>
    <dbReference type="NCBI Taxonomy" id="680248"/>
    <lineage>
        <taxon>Bacteria</taxon>
        <taxon>Pseudomonadati</taxon>
        <taxon>Pseudomonadota</taxon>
        <taxon>Alphaproteobacteria</taxon>
        <taxon>Hyphomicrobiales</taxon>
        <taxon>Rhizobiaceae</taxon>
        <taxon>Sinorhizobium/Ensifer group</taxon>
        <taxon>Sinorhizobium</taxon>
    </lineage>
</organism>
<proteinExistence type="predicted"/>
<dbReference type="Proteomes" id="UP001235547">
    <property type="component" value="Chromosome 1"/>
</dbReference>
<evidence type="ECO:0000313" key="1">
    <source>
        <dbReference type="EMBL" id="WEX83786.1"/>
    </source>
</evidence>
<accession>A0ABY8D3P1</accession>
<evidence type="ECO:0008006" key="3">
    <source>
        <dbReference type="Google" id="ProtNLM"/>
    </source>
</evidence>
<keyword evidence="2" id="KW-1185">Reference proteome</keyword>
<protein>
    <recommendedName>
        <fullName evidence="3">Type I secretion protein</fullName>
    </recommendedName>
</protein>
<dbReference type="RefSeq" id="WP_280734642.1">
    <property type="nucleotide sequence ID" value="NZ_CP120368.1"/>
</dbReference>
<reference evidence="1 2" key="1">
    <citation type="submission" date="2023-03" db="EMBL/GenBank/DDBJ databases">
        <authorList>
            <person name="Kaur S."/>
            <person name="Espinosa-Saiz D."/>
            <person name="Velazquez E."/>
            <person name="Menendez E."/>
            <person name="diCenzo G.C."/>
        </authorList>
    </citation>
    <scope>NUCLEOTIDE SEQUENCE [LARGE SCALE GENOMIC DNA]</scope>
    <source>
        <strain evidence="1 2">LMG 27395</strain>
    </source>
</reference>
<sequence length="675" mass="71638">MMHTEKVNEILAHFIGLFETATDEARIRCEYLLGPTIAKAVPQDVADDTHSEDFKSLFELKSYDPEISYTLPAYDVPRLNTFEHGRACGHLSDTSGTVDPIAPDGATLPFRIVGNLGNSLDAADGPLIVGGPGSLISHLLQANVLYDDDVLNMTETAVPARDLSQVGEKLAQYLAEAVEASPFTQINQIDALQSLSAFVTSLTILAAGGRTLEERESGDAPHDGLATDEHSDVFLAADSIEGIYVNGARAEAAPELGQYLPNRDRGAERAEDPVRPEDAESTVHADAGANIVGNVLSVVSTGIIAPVTAVMGDYHQIDAISQSYIYADGDTLDAAIGSASDIATKTVALNIASFERHDSGPLPEDERDPSGVPSTFPTSWRVSVVECDMSFVQWIEQYSFVSDNDTMTITTSGVETTVLTGGNAVVNFASFLGIGGQYDLVIVGGQVLDLNVISQISILYDNDHVQGISGGSGMVADGGGNLVWNMASIENVGSNERFEVMPDYMHEVIGNIRSGDDELPGGLAHDQNFDGYASLHVLYITGNLYDVSVVKQISILGDSDAVSYVAGKMLEEEAEVTVHTGDNTVINIAEIIDCDSFSQTTYVGGGVYSDSILIQSGIIDGSTDAPGLQPAGNRLANEIIAFVGDDDPPQPAIDAGNDTALSDDQWNDVMHTVLI</sequence>
<gene>
    <name evidence="1" type="ORF">PYH38_002594</name>
</gene>
<evidence type="ECO:0000313" key="2">
    <source>
        <dbReference type="Proteomes" id="UP001235547"/>
    </source>
</evidence>